<feature type="domain" description="Vps52 C-terminal" evidence="1">
    <location>
        <begin position="9"/>
        <end position="99"/>
    </location>
</feature>
<dbReference type="PANTHER" id="PTHR14190">
    <property type="entry name" value="SUPPRESSOR OF ACTIN MUTATIONS 2/VACUOLAR PROTEIN SORTING 52"/>
    <property type="match status" value="1"/>
</dbReference>
<dbReference type="PANTHER" id="PTHR14190:SF7">
    <property type="entry name" value="VACUOLAR PROTEIN SORTING-ASSOCIATED PROTEIN 52 HOMOLOG"/>
    <property type="match status" value="1"/>
</dbReference>
<dbReference type="InterPro" id="IPR048361">
    <property type="entry name" value="Vps52_C"/>
</dbReference>
<dbReference type="Proteomes" id="UP001642464">
    <property type="component" value="Unassembled WGS sequence"/>
</dbReference>
<sequence length="107" mass="12607">MQLLFGFQDKIKYYHEQLFRSHQMLLMDGSDTATSEFLFLNDFFDTKGDQSLFVEVFGKTTQYFLDSLEAFLANCYDSVGLLLMVRIVEFYRKRMQQRKAVTDARSA</sequence>
<protein>
    <submittedName>
        <fullName evidence="2">Vacuolar protein sorting-associated protein 52 B (ARE1-like protein P2)</fullName>
    </submittedName>
</protein>
<proteinExistence type="predicted"/>
<organism evidence="2 3">
    <name type="scientific">Durusdinium trenchii</name>
    <dbReference type="NCBI Taxonomy" id="1381693"/>
    <lineage>
        <taxon>Eukaryota</taxon>
        <taxon>Sar</taxon>
        <taxon>Alveolata</taxon>
        <taxon>Dinophyceae</taxon>
        <taxon>Suessiales</taxon>
        <taxon>Symbiodiniaceae</taxon>
        <taxon>Durusdinium</taxon>
    </lineage>
</organism>
<dbReference type="EMBL" id="CAXAMM010040862">
    <property type="protein sequence ID" value="CAK9095895.1"/>
    <property type="molecule type" value="Genomic_DNA"/>
</dbReference>
<evidence type="ECO:0000313" key="2">
    <source>
        <dbReference type="EMBL" id="CAK9095895.1"/>
    </source>
</evidence>
<comment type="caution">
    <text evidence="2">The sequence shown here is derived from an EMBL/GenBank/DDBJ whole genome shotgun (WGS) entry which is preliminary data.</text>
</comment>
<evidence type="ECO:0000313" key="3">
    <source>
        <dbReference type="Proteomes" id="UP001642464"/>
    </source>
</evidence>
<dbReference type="InterPro" id="IPR007258">
    <property type="entry name" value="Vps52"/>
</dbReference>
<name>A0ABP0R5N8_9DINO</name>
<gene>
    <name evidence="2" type="ORF">SCF082_LOCUS45031</name>
</gene>
<reference evidence="2 3" key="1">
    <citation type="submission" date="2024-02" db="EMBL/GenBank/DDBJ databases">
        <authorList>
            <person name="Chen Y."/>
            <person name="Shah S."/>
            <person name="Dougan E. K."/>
            <person name="Thang M."/>
            <person name="Chan C."/>
        </authorList>
    </citation>
    <scope>NUCLEOTIDE SEQUENCE [LARGE SCALE GENOMIC DNA]</scope>
</reference>
<keyword evidence="3" id="KW-1185">Reference proteome</keyword>
<accession>A0ABP0R5N8</accession>
<dbReference type="Pfam" id="PF20655">
    <property type="entry name" value="Vps52_C"/>
    <property type="match status" value="1"/>
</dbReference>
<evidence type="ECO:0000259" key="1">
    <source>
        <dbReference type="Pfam" id="PF20655"/>
    </source>
</evidence>